<dbReference type="AlphaFoldDB" id="A0A382U9R9"/>
<name>A0A382U9R9_9ZZZZ</name>
<dbReference type="InterPro" id="IPR046711">
    <property type="entry name" value="DUF6784"/>
</dbReference>
<evidence type="ECO:0000313" key="3">
    <source>
        <dbReference type="EMBL" id="SVD30792.1"/>
    </source>
</evidence>
<sequence>MAKVIVLRIGGISLYRRGMPLMIGCIVGYTFGLTASMVVDLIWFPGQGHNLFWGD</sequence>
<gene>
    <name evidence="3" type="ORF">METZ01_LOCUS383646</name>
</gene>
<keyword evidence="1" id="KW-0812">Transmembrane</keyword>
<organism evidence="3">
    <name type="scientific">marine metagenome</name>
    <dbReference type="NCBI Taxonomy" id="408172"/>
    <lineage>
        <taxon>unclassified sequences</taxon>
        <taxon>metagenomes</taxon>
        <taxon>ecological metagenomes</taxon>
    </lineage>
</organism>
<evidence type="ECO:0000259" key="2">
    <source>
        <dbReference type="Pfam" id="PF20580"/>
    </source>
</evidence>
<reference evidence="3" key="1">
    <citation type="submission" date="2018-05" db="EMBL/GenBank/DDBJ databases">
        <authorList>
            <person name="Lanie J.A."/>
            <person name="Ng W.-L."/>
            <person name="Kazmierczak K.M."/>
            <person name="Andrzejewski T.M."/>
            <person name="Davidsen T.M."/>
            <person name="Wayne K.J."/>
            <person name="Tettelin H."/>
            <person name="Glass J.I."/>
            <person name="Rusch D."/>
            <person name="Podicherti R."/>
            <person name="Tsui H.-C.T."/>
            <person name="Winkler M.E."/>
        </authorList>
    </citation>
    <scope>NUCLEOTIDE SEQUENCE</scope>
</reference>
<accession>A0A382U9R9</accession>
<keyword evidence="1" id="KW-1133">Transmembrane helix</keyword>
<dbReference type="EMBL" id="UINC01142454">
    <property type="protein sequence ID" value="SVD30792.1"/>
    <property type="molecule type" value="Genomic_DNA"/>
</dbReference>
<evidence type="ECO:0000256" key="1">
    <source>
        <dbReference type="SAM" id="Phobius"/>
    </source>
</evidence>
<feature type="transmembrane region" description="Helical" evidence="1">
    <location>
        <begin position="21"/>
        <end position="44"/>
    </location>
</feature>
<protein>
    <recommendedName>
        <fullName evidence="2">DUF6784 domain-containing protein</fullName>
    </recommendedName>
</protein>
<feature type="domain" description="DUF6784" evidence="2">
    <location>
        <begin position="1"/>
        <end position="43"/>
    </location>
</feature>
<keyword evidence="1" id="KW-0472">Membrane</keyword>
<dbReference type="Pfam" id="PF20580">
    <property type="entry name" value="DUF6784"/>
    <property type="match status" value="1"/>
</dbReference>
<proteinExistence type="predicted"/>